<dbReference type="AlphaFoldDB" id="A0A1B8B7Z4"/>
<name>A0A1B8B7Z4_FUSPO</name>
<organism evidence="1 2">
    <name type="scientific">Fusarium poae</name>
    <dbReference type="NCBI Taxonomy" id="36050"/>
    <lineage>
        <taxon>Eukaryota</taxon>
        <taxon>Fungi</taxon>
        <taxon>Dikarya</taxon>
        <taxon>Ascomycota</taxon>
        <taxon>Pezizomycotina</taxon>
        <taxon>Sordariomycetes</taxon>
        <taxon>Hypocreomycetidae</taxon>
        <taxon>Hypocreales</taxon>
        <taxon>Nectriaceae</taxon>
        <taxon>Fusarium</taxon>
    </lineage>
</organism>
<gene>
    <name evidence="1" type="ORF">FPOA_02773</name>
</gene>
<reference evidence="1 2" key="1">
    <citation type="submission" date="2016-06" db="EMBL/GenBank/DDBJ databases">
        <title>Living apart together: crosstalk between the core and supernumerary genomes in a fungal plant pathogen.</title>
        <authorList>
            <person name="Vanheule A."/>
            <person name="Audenaert K."/>
            <person name="Warris S."/>
            <person name="Van De Geest H."/>
            <person name="Schijlen E."/>
            <person name="Hofte M."/>
            <person name="De Saeger S."/>
            <person name="Haesaert G."/>
            <person name="Waalwijk C."/>
            <person name="Van Der Lee T."/>
        </authorList>
    </citation>
    <scope>NUCLEOTIDE SEQUENCE [LARGE SCALE GENOMIC DNA]</scope>
    <source>
        <strain evidence="1 2">2516</strain>
    </source>
</reference>
<accession>A0A1B8B7Z4</accession>
<dbReference type="Proteomes" id="UP000091967">
    <property type="component" value="Unassembled WGS sequence"/>
</dbReference>
<keyword evidence="2" id="KW-1185">Reference proteome</keyword>
<dbReference type="OMA" id="QTHFAYL"/>
<proteinExistence type="predicted"/>
<evidence type="ECO:0000313" key="2">
    <source>
        <dbReference type="Proteomes" id="UP000091967"/>
    </source>
</evidence>
<comment type="caution">
    <text evidence="1">The sequence shown here is derived from an EMBL/GenBank/DDBJ whole genome shotgun (WGS) entry which is preliminary data.</text>
</comment>
<dbReference type="EMBL" id="LYXU01000001">
    <property type="protein sequence ID" value="OBS28837.1"/>
    <property type="molecule type" value="Genomic_DNA"/>
</dbReference>
<evidence type="ECO:0000313" key="1">
    <source>
        <dbReference type="EMBL" id="OBS28837.1"/>
    </source>
</evidence>
<sequence length="328" mass="38195">MGNTDSTLNSGPSETSIYDDRFTAQGYRTLRRSQLIRRALILRQVSQGRASPSEVWCNDKNCDEELHIFSNPVLHLTDLPKSREGLPVSVYSKDFADAVITNFFDIQDINTREHRVRGLLSFIDSPPVRTAFWHFIKEYSKHMYRLSDEDFQKALVKARPVFLDIMFGVKTAARAQLAHSYIRPQPEAQDQGDLQQLILRFLVCSEMWRQQKTPRSENWKIGSREGVGHFMTAMLFHYKLMWQQNCFDTDFIRTNDVWNRVWDLWLCKYPLGGPGEVIDGDVFQLRDHIEKTEQEVLDDVGYLGGIGQNNETYNPVQWYLGRGKYLVE</sequence>
<protein>
    <submittedName>
        <fullName evidence="1">Uncharacterized protein</fullName>
    </submittedName>
</protein>